<dbReference type="Proteomes" id="UP000191691">
    <property type="component" value="Unassembled WGS sequence"/>
</dbReference>
<name>A0A1V6VBW5_PENNA</name>
<evidence type="ECO:0000313" key="2">
    <source>
        <dbReference type="Proteomes" id="UP000191691"/>
    </source>
</evidence>
<gene>
    <name evidence="1" type="ORF">PENNAL_c0574G11246</name>
</gene>
<keyword evidence="2" id="KW-1185">Reference proteome</keyword>
<sequence>MLALSKLRARRRCSRRAFGLSSCF</sequence>
<accession>A0A1V6VBW5</accession>
<dbReference type="AlphaFoldDB" id="A0A1V6VBW5"/>
<organism evidence="1 2">
    <name type="scientific">Penicillium nalgiovense</name>
    <dbReference type="NCBI Taxonomy" id="60175"/>
    <lineage>
        <taxon>Eukaryota</taxon>
        <taxon>Fungi</taxon>
        <taxon>Dikarya</taxon>
        <taxon>Ascomycota</taxon>
        <taxon>Pezizomycotina</taxon>
        <taxon>Eurotiomycetes</taxon>
        <taxon>Eurotiomycetidae</taxon>
        <taxon>Eurotiales</taxon>
        <taxon>Aspergillaceae</taxon>
        <taxon>Penicillium</taxon>
    </lineage>
</organism>
<dbReference type="EMBL" id="MOOB01000574">
    <property type="protein sequence ID" value="OQE48146.1"/>
    <property type="molecule type" value="Genomic_DNA"/>
</dbReference>
<comment type="caution">
    <text evidence="1">The sequence shown here is derived from an EMBL/GenBank/DDBJ whole genome shotgun (WGS) entry which is preliminary data.</text>
</comment>
<protein>
    <submittedName>
        <fullName evidence="1">Uncharacterized protein</fullName>
    </submittedName>
</protein>
<reference evidence="2" key="1">
    <citation type="journal article" date="2017" name="Nat. Microbiol.">
        <title>Global analysis of biosynthetic gene clusters reveals vast potential of secondary metabolite production in Penicillium species.</title>
        <authorList>
            <person name="Nielsen J.C."/>
            <person name="Grijseels S."/>
            <person name="Prigent S."/>
            <person name="Ji B."/>
            <person name="Dainat J."/>
            <person name="Nielsen K.F."/>
            <person name="Frisvad J.C."/>
            <person name="Workman M."/>
            <person name="Nielsen J."/>
        </authorList>
    </citation>
    <scope>NUCLEOTIDE SEQUENCE [LARGE SCALE GENOMIC DNA]</scope>
    <source>
        <strain evidence="2">IBT 13039</strain>
    </source>
</reference>
<feature type="non-terminal residue" evidence="1">
    <location>
        <position position="24"/>
    </location>
</feature>
<evidence type="ECO:0000313" key="1">
    <source>
        <dbReference type="EMBL" id="OQE48146.1"/>
    </source>
</evidence>
<proteinExistence type="predicted"/>